<dbReference type="Proteomes" id="UP000518887">
    <property type="component" value="Unassembled WGS sequence"/>
</dbReference>
<protein>
    <submittedName>
        <fullName evidence="7">Integrase</fullName>
    </submittedName>
</protein>
<keyword evidence="3 5" id="KW-0238">DNA-binding</keyword>
<dbReference type="RefSeq" id="WP_184660334.1">
    <property type="nucleotide sequence ID" value="NZ_CP031518.1"/>
</dbReference>
<dbReference type="GO" id="GO:0015074">
    <property type="term" value="P:DNA integration"/>
    <property type="evidence" value="ECO:0007669"/>
    <property type="project" value="UniProtKB-KW"/>
</dbReference>
<dbReference type="SUPFAM" id="SSF56349">
    <property type="entry name" value="DNA breaking-rejoining enzymes"/>
    <property type="match status" value="2"/>
</dbReference>
<dbReference type="InterPro" id="IPR044068">
    <property type="entry name" value="CB"/>
</dbReference>
<dbReference type="EMBL" id="JACHFQ010000006">
    <property type="protein sequence ID" value="MBB5226775.1"/>
    <property type="molecule type" value="Genomic_DNA"/>
</dbReference>
<dbReference type="Pfam" id="PF02899">
    <property type="entry name" value="Phage_int_SAM_1"/>
    <property type="match status" value="1"/>
</dbReference>
<dbReference type="AlphaFoldDB" id="A0A7W8LMU8"/>
<dbReference type="Gene3D" id="1.10.443.10">
    <property type="entry name" value="Intergrase catalytic core"/>
    <property type="match status" value="1"/>
</dbReference>
<organism evidence="7 8">
    <name type="scientific">Treponema ruminis</name>
    <dbReference type="NCBI Taxonomy" id="744515"/>
    <lineage>
        <taxon>Bacteria</taxon>
        <taxon>Pseudomonadati</taxon>
        <taxon>Spirochaetota</taxon>
        <taxon>Spirochaetia</taxon>
        <taxon>Spirochaetales</taxon>
        <taxon>Treponemataceae</taxon>
        <taxon>Treponema</taxon>
    </lineage>
</organism>
<evidence type="ECO:0000256" key="4">
    <source>
        <dbReference type="ARBA" id="ARBA00023172"/>
    </source>
</evidence>
<dbReference type="InterPro" id="IPR011010">
    <property type="entry name" value="DNA_brk_join_enz"/>
</dbReference>
<dbReference type="InterPro" id="IPR050090">
    <property type="entry name" value="Tyrosine_recombinase_XerCD"/>
</dbReference>
<comment type="caution">
    <text evidence="7">The sequence shown here is derived from an EMBL/GenBank/DDBJ whole genome shotgun (WGS) entry which is preliminary data.</text>
</comment>
<sequence length="369" mass="43080">MIDFFQISQEIRKNFPALLELSDSEKDDFWLILKNTLSVEKKSLSTDQLVLLFLDSVKDTYKKVTETAIRQFIEYGREKNFDFFSITQKDIRDFISAEYGAGKSFSSVRVELSRINQFYKFLKQENQLKVVKNPFEKIELGKIDYNSKSEDILPSEEDIQTILSALPRNQAVVFAITVEKGYNLTDLYDLSFGYTEYVIENENSANPITAAFCYTKEDLWSNVPEHEDSRVIVSDSEIPDTSHYGRAGYYEYLTHPAWYNDLLFDFWLNDIISEAPENAADGPGYGELYYSNHEINLHSIDNAIVKKIKALYNEKKISAHYALKNFRWLAIRKIYEKTHDLKKIQKLLKHTTLNTTRRYLQNMGIEVKE</sequence>
<dbReference type="PROSITE" id="PS51900">
    <property type="entry name" value="CB"/>
    <property type="match status" value="1"/>
</dbReference>
<evidence type="ECO:0000259" key="6">
    <source>
        <dbReference type="PROSITE" id="PS51900"/>
    </source>
</evidence>
<keyword evidence="4" id="KW-0233">DNA recombination</keyword>
<feature type="domain" description="Core-binding (CB)" evidence="6">
    <location>
        <begin position="44"/>
        <end position="123"/>
    </location>
</feature>
<evidence type="ECO:0000256" key="3">
    <source>
        <dbReference type="ARBA" id="ARBA00023125"/>
    </source>
</evidence>
<dbReference type="GO" id="GO:0006310">
    <property type="term" value="P:DNA recombination"/>
    <property type="evidence" value="ECO:0007669"/>
    <property type="project" value="UniProtKB-KW"/>
</dbReference>
<evidence type="ECO:0000256" key="5">
    <source>
        <dbReference type="PROSITE-ProRule" id="PRU01248"/>
    </source>
</evidence>
<dbReference type="PANTHER" id="PTHR30349:SF41">
    <property type="entry name" value="INTEGRASE_RECOMBINASE PROTEIN MJ0367-RELATED"/>
    <property type="match status" value="1"/>
</dbReference>
<evidence type="ECO:0000256" key="2">
    <source>
        <dbReference type="ARBA" id="ARBA00022908"/>
    </source>
</evidence>
<evidence type="ECO:0000313" key="7">
    <source>
        <dbReference type="EMBL" id="MBB5226775.1"/>
    </source>
</evidence>
<dbReference type="InterPro" id="IPR010998">
    <property type="entry name" value="Integrase_recombinase_N"/>
</dbReference>
<proteinExistence type="inferred from homology"/>
<keyword evidence="8" id="KW-1185">Reference proteome</keyword>
<dbReference type="PANTHER" id="PTHR30349">
    <property type="entry name" value="PHAGE INTEGRASE-RELATED"/>
    <property type="match status" value="1"/>
</dbReference>
<reference evidence="7 8" key="1">
    <citation type="submission" date="2020-08" db="EMBL/GenBank/DDBJ databases">
        <title>Genomic Encyclopedia of Type Strains, Phase IV (KMG-IV): sequencing the most valuable type-strain genomes for metagenomic binning, comparative biology and taxonomic classification.</title>
        <authorList>
            <person name="Goeker M."/>
        </authorList>
    </citation>
    <scope>NUCLEOTIDE SEQUENCE [LARGE SCALE GENOMIC DNA]</scope>
    <source>
        <strain evidence="7 8">DSM 103462</strain>
    </source>
</reference>
<dbReference type="InterPro" id="IPR013762">
    <property type="entry name" value="Integrase-like_cat_sf"/>
</dbReference>
<evidence type="ECO:0000256" key="1">
    <source>
        <dbReference type="ARBA" id="ARBA00008857"/>
    </source>
</evidence>
<name>A0A7W8LMU8_9SPIR</name>
<accession>A0A7W8LMU8</accession>
<dbReference type="InterPro" id="IPR004107">
    <property type="entry name" value="Integrase_SAM-like_N"/>
</dbReference>
<dbReference type="GO" id="GO:0003677">
    <property type="term" value="F:DNA binding"/>
    <property type="evidence" value="ECO:0007669"/>
    <property type="project" value="UniProtKB-UniRule"/>
</dbReference>
<keyword evidence="2" id="KW-0229">DNA integration</keyword>
<gene>
    <name evidence="7" type="ORF">HNP76_002156</name>
</gene>
<dbReference type="Gene3D" id="1.10.150.130">
    <property type="match status" value="1"/>
</dbReference>
<comment type="similarity">
    <text evidence="1">Belongs to the 'phage' integrase family.</text>
</comment>
<evidence type="ECO:0000313" key="8">
    <source>
        <dbReference type="Proteomes" id="UP000518887"/>
    </source>
</evidence>